<dbReference type="RefSeq" id="WP_136426275.1">
    <property type="nucleotide sequence ID" value="NZ_SSSM01000001.1"/>
</dbReference>
<dbReference type="Proteomes" id="UP000309133">
    <property type="component" value="Unassembled WGS sequence"/>
</dbReference>
<name>A0A4S4FS47_9MICO</name>
<proteinExistence type="predicted"/>
<keyword evidence="2" id="KW-1185">Reference proteome</keyword>
<sequence length="107" mass="11388">MGGVEVHRTARGAGGMAMLPSLGAPVSVSDRDQSPDIMLKWTGSGASIAYFGLETDDPKNFGSEVGVDYSTTHTFPCQSRRYALLVEDAHGESVTQYADVVNEGYKA</sequence>
<dbReference type="EMBL" id="SSSM01000001">
    <property type="protein sequence ID" value="THG33493.1"/>
    <property type="molecule type" value="Genomic_DNA"/>
</dbReference>
<organism evidence="1 2">
    <name type="scientific">Naasia lichenicola</name>
    <dbReference type="NCBI Taxonomy" id="2565933"/>
    <lineage>
        <taxon>Bacteria</taxon>
        <taxon>Bacillati</taxon>
        <taxon>Actinomycetota</taxon>
        <taxon>Actinomycetes</taxon>
        <taxon>Micrococcales</taxon>
        <taxon>Microbacteriaceae</taxon>
        <taxon>Naasia</taxon>
    </lineage>
</organism>
<reference evidence="1 2" key="1">
    <citation type="submission" date="2019-04" db="EMBL/GenBank/DDBJ databases">
        <authorList>
            <person name="Jiang L."/>
        </authorList>
    </citation>
    <scope>NUCLEOTIDE SEQUENCE [LARGE SCALE GENOMIC DNA]</scope>
    <source>
        <strain evidence="1 2">YIM 131853</strain>
    </source>
</reference>
<protein>
    <submittedName>
        <fullName evidence="1">Uncharacterized protein</fullName>
    </submittedName>
</protein>
<evidence type="ECO:0000313" key="2">
    <source>
        <dbReference type="Proteomes" id="UP000309133"/>
    </source>
</evidence>
<comment type="caution">
    <text evidence="1">The sequence shown here is derived from an EMBL/GenBank/DDBJ whole genome shotgun (WGS) entry which is preliminary data.</text>
</comment>
<evidence type="ECO:0000313" key="1">
    <source>
        <dbReference type="EMBL" id="THG33493.1"/>
    </source>
</evidence>
<dbReference type="AlphaFoldDB" id="A0A4S4FS47"/>
<accession>A0A4S4FS47</accession>
<gene>
    <name evidence="1" type="ORF">E6C64_03930</name>
</gene>